<reference evidence="2 3" key="1">
    <citation type="submission" date="2014-07" db="EMBL/GenBank/DDBJ databases">
        <title>Genome of Flavobacterium reichenbachii LMG 25512.</title>
        <authorList>
            <person name="Stropko S.J."/>
            <person name="Pipes S.E."/>
            <person name="Newman J.D."/>
        </authorList>
    </citation>
    <scope>NUCLEOTIDE SEQUENCE [LARGE SCALE GENOMIC DNA]</scope>
    <source>
        <strain evidence="2 3">LMG 25512</strain>
    </source>
</reference>
<dbReference type="Proteomes" id="UP000028715">
    <property type="component" value="Unassembled WGS sequence"/>
</dbReference>
<dbReference type="eggNOG" id="COG1413">
    <property type="taxonomic scope" value="Bacteria"/>
</dbReference>
<proteinExistence type="predicted"/>
<dbReference type="OrthoDB" id="1454284at2"/>
<protein>
    <recommendedName>
        <fullName evidence="4">HEAT repeat domain-containing protein</fullName>
    </recommendedName>
</protein>
<keyword evidence="1" id="KW-0812">Transmembrane</keyword>
<evidence type="ECO:0008006" key="4">
    <source>
        <dbReference type="Google" id="ProtNLM"/>
    </source>
</evidence>
<keyword evidence="1" id="KW-0472">Membrane</keyword>
<dbReference type="AlphaFoldDB" id="A0A085ZEW8"/>
<sequence>MLELWQLYKSGTWVEDFLSLSIDLFVGASFILYIMIIWSRNRNIKQEKLRAAYTIIIEKLMFSMIFEDTALSVIKEDKNYITLSNKSFFREVAAESIINLHKNYEGIYAEKLEDFFKESGLINDSIKKLRSFNWEIKCKGITELAEMNVTGVFDKILAVSKARNKTLKITALNACVKLAGVKGIVHLTEHPFPIDEWTQINIIHAFKKHDIGDTKGVELLLESQNTTVVTLGLKLIKELKLSQKAHFVAALAAKAPNAQIQYEAENILQALNS</sequence>
<accession>A0A085ZEW8</accession>
<dbReference type="RefSeq" id="WP_035689711.1">
    <property type="nucleotide sequence ID" value="NZ_JPRL01000003.1"/>
</dbReference>
<keyword evidence="3" id="KW-1185">Reference proteome</keyword>
<feature type="transmembrane region" description="Helical" evidence="1">
    <location>
        <begin position="20"/>
        <end position="38"/>
    </location>
</feature>
<gene>
    <name evidence="2" type="ORF">IW19_22865</name>
</gene>
<name>A0A085ZEW8_9FLAO</name>
<keyword evidence="1" id="KW-1133">Transmembrane helix</keyword>
<evidence type="ECO:0000256" key="1">
    <source>
        <dbReference type="SAM" id="Phobius"/>
    </source>
</evidence>
<evidence type="ECO:0000313" key="2">
    <source>
        <dbReference type="EMBL" id="KFF02982.1"/>
    </source>
</evidence>
<comment type="caution">
    <text evidence="2">The sequence shown here is derived from an EMBL/GenBank/DDBJ whole genome shotgun (WGS) entry which is preliminary data.</text>
</comment>
<dbReference type="STRING" id="362418.IW19_22865"/>
<evidence type="ECO:0000313" key="3">
    <source>
        <dbReference type="Proteomes" id="UP000028715"/>
    </source>
</evidence>
<dbReference type="EMBL" id="JPRL01000003">
    <property type="protein sequence ID" value="KFF02982.1"/>
    <property type="molecule type" value="Genomic_DNA"/>
</dbReference>
<organism evidence="2 3">
    <name type="scientific">Flavobacterium reichenbachii</name>
    <dbReference type="NCBI Taxonomy" id="362418"/>
    <lineage>
        <taxon>Bacteria</taxon>
        <taxon>Pseudomonadati</taxon>
        <taxon>Bacteroidota</taxon>
        <taxon>Flavobacteriia</taxon>
        <taxon>Flavobacteriales</taxon>
        <taxon>Flavobacteriaceae</taxon>
        <taxon>Flavobacterium</taxon>
    </lineage>
</organism>